<evidence type="ECO:0000313" key="3">
    <source>
        <dbReference type="Proteomes" id="UP000092716"/>
    </source>
</evidence>
<dbReference type="KEGG" id="pcot:PCOAH_00009470"/>
<feature type="region of interest" description="Disordered" evidence="1">
    <location>
        <begin position="508"/>
        <end position="548"/>
    </location>
</feature>
<feature type="compositionally biased region" description="Basic and acidic residues" evidence="1">
    <location>
        <begin position="539"/>
        <end position="548"/>
    </location>
</feature>
<gene>
    <name evidence="2" type="ORF">PCOAH_00009470</name>
</gene>
<dbReference type="GeneID" id="30907670"/>
<evidence type="ECO:0000256" key="1">
    <source>
        <dbReference type="SAM" id="MobiDB-lite"/>
    </source>
</evidence>
<dbReference type="AlphaFoldDB" id="A0A1B1DV49"/>
<sequence length="636" mass="73447">MHYQKEIVKWIERKSKLKKGKRSGRYALLRFKEAVRESLFGELLCKVGLDGGVTIPPGQKLIGATAHGTVDGSPDFLGPRRDFPVKCLPKVHLLKRTIQNFYNVRHLLGRNDPVYADLAWVFSQELQGREEETLHRLEEDKPNTSPSCEHVQRGNKYRMDIVDLMHLFIFYTSIEWHRYNFLIIILRCIIRTGSMANTNQETCVKFLKSCVNLRIEIMRILKAQKGGSIFKLQKDATHWGKIAHVRLIRNGVPSIRVPPCHVRRLSGRNSPKGLHNKITLSRKGKNALRSLTPCGRKNHHFQNRYSKWMRRKLKLQMEVCNRLMEECVYLLLGRGGQPNDGYLKYVKELRRGGLYLNGSYSSKSFTAQLADYVNAKCECLPPDELLTAVDYLTNARNETKRDRQVDPKVGTIKLTRAITQLSQHLCTAIQRKTNEYTVGEVCKVLSLCARNKHYDENLLNGITTYVVENLDQVSSRRLTRLAINIHDKLGYTGNGFLLEIFNRYRPPRRRGASRGDTRWGRTQKRSKGKMHTIPQEGNAKPEPEPEAVPRRNFQSVKISQLLRFLNLLVKNDIHLDEEWAHYFLSLVKRKFTHISRGDFPLLCYAMLHIQSGKIIPTFFNPSSRGMTQVDKTWDTS</sequence>
<dbReference type="EMBL" id="CP016242">
    <property type="protein sequence ID" value="ANQ06653.1"/>
    <property type="molecule type" value="Genomic_DNA"/>
</dbReference>
<proteinExistence type="predicted"/>
<dbReference type="RefSeq" id="XP_019913348.1">
    <property type="nucleotide sequence ID" value="XM_020057756.1"/>
</dbReference>
<evidence type="ECO:0000313" key="2">
    <source>
        <dbReference type="EMBL" id="ANQ06653.1"/>
    </source>
</evidence>
<feature type="compositionally biased region" description="Basic residues" evidence="1">
    <location>
        <begin position="521"/>
        <end position="530"/>
    </location>
</feature>
<accession>A0A1B1DV49</accession>
<dbReference type="VEuPathDB" id="PlasmoDB:PCOAH_00009470"/>
<organism evidence="2 3">
    <name type="scientific">Plasmodium coatneyi</name>
    <dbReference type="NCBI Taxonomy" id="208452"/>
    <lineage>
        <taxon>Eukaryota</taxon>
        <taxon>Sar</taxon>
        <taxon>Alveolata</taxon>
        <taxon>Apicomplexa</taxon>
        <taxon>Aconoidasida</taxon>
        <taxon>Haemosporida</taxon>
        <taxon>Plasmodiidae</taxon>
        <taxon>Plasmodium</taxon>
    </lineage>
</organism>
<protein>
    <submittedName>
        <fullName evidence="2">Uncharacterized protein</fullName>
    </submittedName>
</protein>
<dbReference type="OrthoDB" id="383142at2759"/>
<keyword evidence="3" id="KW-1185">Reference proteome</keyword>
<dbReference type="Proteomes" id="UP000092716">
    <property type="component" value="Chromosome 4"/>
</dbReference>
<name>A0A1B1DV49_9APIC</name>
<reference evidence="3" key="1">
    <citation type="submission" date="2016-06" db="EMBL/GenBank/DDBJ databases">
        <title>First high quality genome sequence of Plasmodium coatneyi using continuous long reads from single molecule, real-time sequencing.</title>
        <authorList>
            <person name="Chien J.-T."/>
            <person name="Pakala S.B."/>
            <person name="Geraldo J.A."/>
            <person name="Lapp S.A."/>
            <person name="Barnwell J.W."/>
            <person name="Kissinger J.C."/>
            <person name="Galinski M.R."/>
            <person name="Humphrey J.C."/>
        </authorList>
    </citation>
    <scope>NUCLEOTIDE SEQUENCE [LARGE SCALE GENOMIC DNA]</scope>
    <source>
        <strain evidence="3">Hackeri</strain>
    </source>
</reference>